<dbReference type="EMBL" id="JAENHO010000024">
    <property type="protein sequence ID" value="MBL7261945.1"/>
    <property type="molecule type" value="Genomic_DNA"/>
</dbReference>
<evidence type="ECO:0000313" key="2">
    <source>
        <dbReference type="Proteomes" id="UP000598996"/>
    </source>
</evidence>
<evidence type="ECO:0000313" key="1">
    <source>
        <dbReference type="EMBL" id="MBL7261945.1"/>
    </source>
</evidence>
<gene>
    <name evidence="1" type="ORF">JKJ07_47515</name>
</gene>
<dbReference type="Proteomes" id="UP000598996">
    <property type="component" value="Unassembled WGS sequence"/>
</dbReference>
<organism evidence="1 2">
    <name type="scientific">Paractinoplanes lichenicola</name>
    <dbReference type="NCBI Taxonomy" id="2802976"/>
    <lineage>
        <taxon>Bacteria</taxon>
        <taxon>Bacillati</taxon>
        <taxon>Actinomycetota</taxon>
        <taxon>Actinomycetes</taxon>
        <taxon>Micromonosporales</taxon>
        <taxon>Micromonosporaceae</taxon>
        <taxon>Paractinoplanes</taxon>
    </lineage>
</organism>
<sequence>MSEIDTEVDAPGLRLTELAASCSGGSCPTVYLSGKGTIVVQGYAVDGAAAGIDLPSGELLVEIPADLLAAAVRNQS</sequence>
<protein>
    <submittedName>
        <fullName evidence="1">Uncharacterized protein</fullName>
    </submittedName>
</protein>
<proteinExistence type="predicted"/>
<name>A0ABS1W5C9_9ACTN</name>
<keyword evidence="2" id="KW-1185">Reference proteome</keyword>
<accession>A0ABS1W5C9</accession>
<comment type="caution">
    <text evidence="1">The sequence shown here is derived from an EMBL/GenBank/DDBJ whole genome shotgun (WGS) entry which is preliminary data.</text>
</comment>
<reference evidence="1 2" key="1">
    <citation type="submission" date="2021-01" db="EMBL/GenBank/DDBJ databases">
        <title>Actinoplanes sp. nov. LDG1-01 isolated from lichen.</title>
        <authorList>
            <person name="Saeng-In P."/>
            <person name="Phongsopitanun W."/>
            <person name="Kanchanasin P."/>
            <person name="Yuki M."/>
            <person name="Kudo T."/>
            <person name="Ohkuma M."/>
            <person name="Tanasupawat S."/>
        </authorList>
    </citation>
    <scope>NUCLEOTIDE SEQUENCE [LARGE SCALE GENOMIC DNA]</scope>
    <source>
        <strain evidence="1 2">LDG1-01</strain>
    </source>
</reference>